<dbReference type="SUPFAM" id="SSF51621">
    <property type="entry name" value="Phosphoenolpyruvate/pyruvate domain"/>
    <property type="match status" value="1"/>
</dbReference>
<dbReference type="InterPro" id="IPR008731">
    <property type="entry name" value="PTS_EIN"/>
</dbReference>
<dbReference type="Proteomes" id="UP000188324">
    <property type="component" value="Chromosome"/>
</dbReference>
<gene>
    <name evidence="24" type="ORF">RPIT_07950</name>
</gene>
<comment type="subcellular location">
    <subcellularLocation>
        <location evidence="4 17">Cytoplasm</location>
    </subcellularLocation>
</comment>
<evidence type="ECO:0000256" key="18">
    <source>
        <dbReference type="PIRSR" id="PIRSR000732-1"/>
    </source>
</evidence>
<evidence type="ECO:0000259" key="23">
    <source>
        <dbReference type="Pfam" id="PF05524"/>
    </source>
</evidence>
<evidence type="ECO:0000256" key="12">
    <source>
        <dbReference type="ARBA" id="ARBA00022683"/>
    </source>
</evidence>
<comment type="cofactor">
    <cofactor evidence="2 17 20">
        <name>Mg(2+)</name>
        <dbReference type="ChEBI" id="CHEBI:18420"/>
    </cofactor>
</comment>
<keyword evidence="12 17" id="KW-0598">Phosphotransferase system</keyword>
<evidence type="ECO:0000256" key="16">
    <source>
        <dbReference type="ARBA" id="ARBA00033235"/>
    </source>
</evidence>
<keyword evidence="15 17" id="KW-0460">Magnesium</keyword>
<dbReference type="GO" id="GO:0005737">
    <property type="term" value="C:cytoplasm"/>
    <property type="evidence" value="ECO:0007669"/>
    <property type="project" value="UniProtKB-SubCell"/>
</dbReference>
<dbReference type="GO" id="GO:0008965">
    <property type="term" value="F:phosphoenolpyruvate-protein phosphotransferase activity"/>
    <property type="evidence" value="ECO:0007669"/>
    <property type="project" value="UniProtKB-EC"/>
</dbReference>
<dbReference type="Gene3D" id="1.10.274.10">
    <property type="entry name" value="PtsI, HPr-binding domain"/>
    <property type="match status" value="1"/>
</dbReference>
<dbReference type="Gene3D" id="3.20.20.60">
    <property type="entry name" value="Phosphoenolpyruvate-binding domains"/>
    <property type="match status" value="1"/>
</dbReference>
<evidence type="ECO:0000256" key="14">
    <source>
        <dbReference type="ARBA" id="ARBA00022777"/>
    </source>
</evidence>
<dbReference type="AlphaFoldDB" id="A0A1Q2CJ54"/>
<dbReference type="NCBIfam" id="TIGR01417">
    <property type="entry name" value="PTS_I_fam"/>
    <property type="match status" value="1"/>
</dbReference>
<keyword evidence="24" id="KW-0670">Pyruvate</keyword>
<keyword evidence="10 17" id="KW-0762">Sugar transport</keyword>
<evidence type="ECO:0000256" key="5">
    <source>
        <dbReference type="ARBA" id="ARBA00007837"/>
    </source>
</evidence>
<dbReference type="KEGG" id="tfl:RPIT_07950"/>
<feature type="domain" description="PEP-utilising enzyme mobile" evidence="21">
    <location>
        <begin position="152"/>
        <end position="223"/>
    </location>
</feature>
<name>A0A1Q2CJ54_9ACTN</name>
<evidence type="ECO:0000256" key="7">
    <source>
        <dbReference type="ARBA" id="ARBA00016544"/>
    </source>
</evidence>
<dbReference type="SUPFAM" id="SSF52009">
    <property type="entry name" value="Phosphohistidine domain"/>
    <property type="match status" value="1"/>
</dbReference>
<keyword evidence="9 17" id="KW-0963">Cytoplasm</keyword>
<feature type="active site" description="Tele-phosphohistidine intermediate" evidence="18">
    <location>
        <position position="188"/>
    </location>
</feature>
<evidence type="ECO:0000313" key="25">
    <source>
        <dbReference type="Proteomes" id="UP000188324"/>
    </source>
</evidence>
<proteinExistence type="inferred from homology"/>
<keyword evidence="14 17" id="KW-0418">Kinase</keyword>
<dbReference type="STRING" id="1610493.RPIT_07950"/>
<feature type="binding site" evidence="20">
    <location>
        <position position="438"/>
    </location>
    <ligand>
        <name>Mg(2+)</name>
        <dbReference type="ChEBI" id="CHEBI:18420"/>
    </ligand>
</feature>
<feature type="binding site" evidence="19">
    <location>
        <position position="289"/>
    </location>
    <ligand>
        <name>phosphoenolpyruvate</name>
        <dbReference type="ChEBI" id="CHEBI:58702"/>
    </ligand>
</feature>
<dbReference type="PRINTS" id="PR01736">
    <property type="entry name" value="PHPHTRNFRASE"/>
</dbReference>
<dbReference type="InterPro" id="IPR006318">
    <property type="entry name" value="PTS_EI-like"/>
</dbReference>
<dbReference type="InterPro" id="IPR000121">
    <property type="entry name" value="PEP_util_C"/>
</dbReference>
<dbReference type="InterPro" id="IPR036618">
    <property type="entry name" value="PtsI_HPr-bd_sf"/>
</dbReference>
<dbReference type="GO" id="GO:0009401">
    <property type="term" value="P:phosphoenolpyruvate-dependent sugar phosphotransferase system"/>
    <property type="evidence" value="ECO:0007669"/>
    <property type="project" value="UniProtKB-KW"/>
</dbReference>
<feature type="domain" description="PEP-utilising enzyme C-terminal" evidence="22">
    <location>
        <begin position="252"/>
        <end position="520"/>
    </location>
</feature>
<organism evidence="24 25">
    <name type="scientific">Tessaracoccus flavus</name>
    <dbReference type="NCBI Taxonomy" id="1610493"/>
    <lineage>
        <taxon>Bacteria</taxon>
        <taxon>Bacillati</taxon>
        <taxon>Actinomycetota</taxon>
        <taxon>Actinomycetes</taxon>
        <taxon>Propionibacteriales</taxon>
        <taxon>Propionibacteriaceae</taxon>
        <taxon>Tessaracoccus</taxon>
    </lineage>
</organism>
<protein>
    <recommendedName>
        <fullName evidence="7 17">Phosphoenolpyruvate-protein phosphotransferase</fullName>
        <ecNumber evidence="6 17">2.7.3.9</ecNumber>
    </recommendedName>
    <alternativeName>
        <fullName evidence="16 17">Phosphotransferase system, enzyme I</fullName>
    </alternativeName>
</protein>
<dbReference type="Pfam" id="PF05524">
    <property type="entry name" value="PEP-utilisers_N"/>
    <property type="match status" value="1"/>
</dbReference>
<evidence type="ECO:0000256" key="13">
    <source>
        <dbReference type="ARBA" id="ARBA00022723"/>
    </source>
</evidence>
<comment type="function">
    <text evidence="3 17">General (non sugar-specific) component of the phosphoenolpyruvate-dependent sugar phosphotransferase system (sugar PTS). This major carbohydrate active-transport system catalyzes the phosphorylation of incoming sugar substrates concomitantly with their translocation across the cell membrane. Enzyme I transfers the phosphoryl group from phosphoenolpyruvate (PEP) to the phosphoryl carrier protein (HPr).</text>
</comment>
<comment type="catalytic activity">
    <reaction evidence="1 17">
        <text>L-histidyl-[protein] + phosphoenolpyruvate = N(pros)-phospho-L-histidyl-[protein] + pyruvate</text>
        <dbReference type="Rhea" id="RHEA:23880"/>
        <dbReference type="Rhea" id="RHEA-COMP:9745"/>
        <dbReference type="Rhea" id="RHEA-COMP:9746"/>
        <dbReference type="ChEBI" id="CHEBI:15361"/>
        <dbReference type="ChEBI" id="CHEBI:29979"/>
        <dbReference type="ChEBI" id="CHEBI:58702"/>
        <dbReference type="ChEBI" id="CHEBI:64837"/>
        <dbReference type="EC" id="2.7.3.9"/>
    </reaction>
</comment>
<dbReference type="InterPro" id="IPR008279">
    <property type="entry name" value="PEP-util_enz_mobile_dom"/>
</dbReference>
<evidence type="ECO:0000256" key="19">
    <source>
        <dbReference type="PIRSR" id="PIRSR000732-2"/>
    </source>
</evidence>
<keyword evidence="8 17" id="KW-0813">Transport</keyword>
<comment type="similarity">
    <text evidence="5 17">Belongs to the PEP-utilizing enzyme family.</text>
</comment>
<feature type="binding site" evidence="19">
    <location>
        <begin position="437"/>
        <end position="438"/>
    </location>
    <ligand>
        <name>phosphoenolpyruvate</name>
        <dbReference type="ChEBI" id="CHEBI:58702"/>
    </ligand>
</feature>
<dbReference type="EC" id="2.7.3.9" evidence="6 17"/>
<dbReference type="InterPro" id="IPR036637">
    <property type="entry name" value="Phosphohistidine_dom_sf"/>
</dbReference>
<evidence type="ECO:0000259" key="21">
    <source>
        <dbReference type="Pfam" id="PF00391"/>
    </source>
</evidence>
<evidence type="ECO:0000259" key="22">
    <source>
        <dbReference type="Pfam" id="PF02896"/>
    </source>
</evidence>
<evidence type="ECO:0000256" key="10">
    <source>
        <dbReference type="ARBA" id="ARBA00022597"/>
    </source>
</evidence>
<feature type="binding site" evidence="19">
    <location>
        <position position="325"/>
    </location>
    <ligand>
        <name>phosphoenolpyruvate</name>
        <dbReference type="ChEBI" id="CHEBI:58702"/>
    </ligand>
</feature>
<evidence type="ECO:0000256" key="11">
    <source>
        <dbReference type="ARBA" id="ARBA00022679"/>
    </source>
</evidence>
<dbReference type="InterPro" id="IPR024692">
    <property type="entry name" value="PTS_EI"/>
</dbReference>
<keyword evidence="13 17" id="KW-0479">Metal-binding</keyword>
<feature type="active site" description="Proton donor" evidence="18">
    <location>
        <position position="485"/>
    </location>
</feature>
<evidence type="ECO:0000256" key="20">
    <source>
        <dbReference type="PIRSR" id="PIRSR000732-3"/>
    </source>
</evidence>
<evidence type="ECO:0000256" key="9">
    <source>
        <dbReference type="ARBA" id="ARBA00022490"/>
    </source>
</evidence>
<evidence type="ECO:0000256" key="17">
    <source>
        <dbReference type="PIRNR" id="PIRNR000732"/>
    </source>
</evidence>
<accession>A0A1Q2CJ54</accession>
<evidence type="ECO:0000256" key="1">
    <source>
        <dbReference type="ARBA" id="ARBA00000683"/>
    </source>
</evidence>
<reference evidence="24 25" key="1">
    <citation type="journal article" date="2016" name="Int. J. Syst. Evol. Microbiol.">
        <title>Tessaracoccus flavus sp. nov., isolated from the drainage system of a lindane-producing factory.</title>
        <authorList>
            <person name="Kumari R."/>
            <person name="Singh P."/>
            <person name="Schumann P."/>
            <person name="Lal R."/>
        </authorList>
    </citation>
    <scope>NUCLEOTIDE SEQUENCE [LARGE SCALE GENOMIC DNA]</scope>
    <source>
        <strain evidence="24 25">RP1T</strain>
    </source>
</reference>
<feature type="binding site" evidence="20">
    <location>
        <position position="414"/>
    </location>
    <ligand>
        <name>Mg(2+)</name>
        <dbReference type="ChEBI" id="CHEBI:18420"/>
    </ligand>
</feature>
<dbReference type="InterPro" id="IPR050499">
    <property type="entry name" value="PEP-utilizing_PTS_enzyme"/>
</dbReference>
<dbReference type="InterPro" id="IPR040442">
    <property type="entry name" value="Pyrv_kinase-like_dom_sf"/>
</dbReference>
<dbReference type="SUPFAM" id="SSF47831">
    <property type="entry name" value="Enzyme I of the PEP:sugar phosphotransferase system HPr-binding (sub)domain"/>
    <property type="match status" value="1"/>
</dbReference>
<evidence type="ECO:0000256" key="8">
    <source>
        <dbReference type="ARBA" id="ARBA00022448"/>
    </source>
</evidence>
<evidence type="ECO:0000256" key="15">
    <source>
        <dbReference type="ARBA" id="ARBA00022842"/>
    </source>
</evidence>
<feature type="binding site" evidence="19">
    <location>
        <position position="448"/>
    </location>
    <ligand>
        <name>phosphoenolpyruvate</name>
        <dbReference type="ChEBI" id="CHEBI:58702"/>
    </ligand>
</feature>
<keyword evidence="11 17" id="KW-0808">Transferase</keyword>
<feature type="domain" description="Phosphotransferase system enzyme I N-terminal" evidence="23">
    <location>
        <begin position="11"/>
        <end position="125"/>
    </location>
</feature>
<evidence type="ECO:0000256" key="6">
    <source>
        <dbReference type="ARBA" id="ARBA00012232"/>
    </source>
</evidence>
<dbReference type="GO" id="GO:0046872">
    <property type="term" value="F:metal ion binding"/>
    <property type="evidence" value="ECO:0007669"/>
    <property type="project" value="UniProtKB-KW"/>
</dbReference>
<evidence type="ECO:0000256" key="2">
    <source>
        <dbReference type="ARBA" id="ARBA00001946"/>
    </source>
</evidence>
<evidence type="ECO:0000256" key="3">
    <source>
        <dbReference type="ARBA" id="ARBA00002728"/>
    </source>
</evidence>
<dbReference type="OrthoDB" id="9765468at2"/>
<dbReference type="GO" id="GO:0016301">
    <property type="term" value="F:kinase activity"/>
    <property type="evidence" value="ECO:0007669"/>
    <property type="project" value="UniProtKB-KW"/>
</dbReference>
<dbReference type="PANTHER" id="PTHR46244">
    <property type="entry name" value="PHOSPHOENOLPYRUVATE-PROTEIN PHOSPHOTRANSFERASE"/>
    <property type="match status" value="1"/>
</dbReference>
<keyword evidence="25" id="KW-1185">Reference proteome</keyword>
<evidence type="ECO:0000313" key="24">
    <source>
        <dbReference type="EMBL" id="AQP46080.1"/>
    </source>
</evidence>
<dbReference type="EMBL" id="CP019605">
    <property type="protein sequence ID" value="AQP46080.1"/>
    <property type="molecule type" value="Genomic_DNA"/>
</dbReference>
<dbReference type="Gene3D" id="3.50.30.10">
    <property type="entry name" value="Phosphohistidine domain"/>
    <property type="match status" value="1"/>
</dbReference>
<dbReference type="Pfam" id="PF02896">
    <property type="entry name" value="PEP-utilizers_C"/>
    <property type="match status" value="1"/>
</dbReference>
<dbReference type="InterPro" id="IPR015813">
    <property type="entry name" value="Pyrv/PenolPyrv_kinase-like_dom"/>
</dbReference>
<dbReference type="PIRSF" id="PIRSF000732">
    <property type="entry name" value="PTS_enzyme_I"/>
    <property type="match status" value="1"/>
</dbReference>
<dbReference type="Pfam" id="PF00391">
    <property type="entry name" value="PEP-utilizers"/>
    <property type="match status" value="1"/>
</dbReference>
<evidence type="ECO:0000256" key="4">
    <source>
        <dbReference type="ARBA" id="ARBA00004496"/>
    </source>
</evidence>
<dbReference type="PANTHER" id="PTHR46244:SF3">
    <property type="entry name" value="PHOSPHOENOLPYRUVATE-PROTEIN PHOSPHOTRANSFERASE"/>
    <property type="match status" value="1"/>
</dbReference>
<sequence length="560" mass="57386">MPGAHVVAPLTGVGVSGGSAVGVVAVVSLPEPLPDEAASADPAGDLARVGDALETVAAKLDATAASLSGDAAEMLGAAAAIARDPGLLDAVEENLRSQGPAHALHAAVEGYAAQFEELGGYFAERVTDLLDVGRRAEAVLLDRPMPGVPELTEPSVVIAHDLAPADTAMMDPALVVGIVTEAGGRTSHTAILASQRGIPAIVQAQGALSLTDGTRVGIDGDSGELVVDPDDAWLAVRAEKARARERVATLTGPGQTSDGHPVMLLANIGNVADAELAGATDVEGVGLFRTEFLHLSASTAPTVEQQAAEYVRILAPFGERPVTVRTLDAGADKPLAFADLGPEPNPALGRRGLRLMREREDLLDDQLAALALAAAETGADVKVMAPMVATTSEAAWFTRRAHDAGLPTAGVMMEVPSSALRAQHILKVTDFASLGTNDLAQYTMAADRMVGELSDLLDPWQPAVLDMVAVACEGGRVAGKPVGVCGESAGDPLMALVLAGLGVASLSMAPQRVPMVRYALSLHTAADCRRMAEAARAADSPDEAREAAHALASGELTELL</sequence>